<evidence type="ECO:0000313" key="3">
    <source>
        <dbReference type="Proteomes" id="UP001066276"/>
    </source>
</evidence>
<comment type="caution">
    <text evidence="2">The sequence shown here is derived from an EMBL/GenBank/DDBJ whole genome shotgun (WGS) entry which is preliminary data.</text>
</comment>
<proteinExistence type="predicted"/>
<dbReference type="AlphaFoldDB" id="A0AAV7PII4"/>
<organism evidence="2 3">
    <name type="scientific">Pleurodeles waltl</name>
    <name type="common">Iberian ribbed newt</name>
    <dbReference type="NCBI Taxonomy" id="8319"/>
    <lineage>
        <taxon>Eukaryota</taxon>
        <taxon>Metazoa</taxon>
        <taxon>Chordata</taxon>
        <taxon>Craniata</taxon>
        <taxon>Vertebrata</taxon>
        <taxon>Euteleostomi</taxon>
        <taxon>Amphibia</taxon>
        <taxon>Batrachia</taxon>
        <taxon>Caudata</taxon>
        <taxon>Salamandroidea</taxon>
        <taxon>Salamandridae</taxon>
        <taxon>Pleurodelinae</taxon>
        <taxon>Pleurodeles</taxon>
    </lineage>
</organism>
<name>A0AAV7PII4_PLEWA</name>
<accession>A0AAV7PII4</accession>
<keyword evidence="3" id="KW-1185">Reference proteome</keyword>
<sequence length="162" mass="18176">MKAASGGNDVITESGVGLPVKRKPQGTPQVAKGDIEALVQQMWLLTAQTGWWRWVPPILWVRPHTGWMGCGGGSANKWKHIDLEARIRKQSRVTEETEEHWQHLFEYRLLAAEQGYQGLRAKGAAYAGEVGAKLDNLTSWGRWLWMPEEGQEGYAESRAHVA</sequence>
<protein>
    <submittedName>
        <fullName evidence="2">Uncharacterized protein</fullName>
    </submittedName>
</protein>
<evidence type="ECO:0000256" key="1">
    <source>
        <dbReference type="SAM" id="MobiDB-lite"/>
    </source>
</evidence>
<dbReference type="Proteomes" id="UP001066276">
    <property type="component" value="Chromosome 7"/>
</dbReference>
<feature type="region of interest" description="Disordered" evidence="1">
    <location>
        <begin position="1"/>
        <end position="27"/>
    </location>
</feature>
<reference evidence="2" key="1">
    <citation type="journal article" date="2022" name="bioRxiv">
        <title>Sequencing and chromosome-scale assembly of the giantPleurodeles waltlgenome.</title>
        <authorList>
            <person name="Brown T."/>
            <person name="Elewa A."/>
            <person name="Iarovenko S."/>
            <person name="Subramanian E."/>
            <person name="Araus A.J."/>
            <person name="Petzold A."/>
            <person name="Susuki M."/>
            <person name="Suzuki K.-i.T."/>
            <person name="Hayashi T."/>
            <person name="Toyoda A."/>
            <person name="Oliveira C."/>
            <person name="Osipova E."/>
            <person name="Leigh N.D."/>
            <person name="Simon A."/>
            <person name="Yun M.H."/>
        </authorList>
    </citation>
    <scope>NUCLEOTIDE SEQUENCE</scope>
    <source>
        <strain evidence="2">20211129_DDA</strain>
        <tissue evidence="2">Liver</tissue>
    </source>
</reference>
<dbReference type="EMBL" id="JANPWB010000011">
    <property type="protein sequence ID" value="KAJ1128112.1"/>
    <property type="molecule type" value="Genomic_DNA"/>
</dbReference>
<evidence type="ECO:0000313" key="2">
    <source>
        <dbReference type="EMBL" id="KAJ1128112.1"/>
    </source>
</evidence>
<gene>
    <name evidence="2" type="ORF">NDU88_006491</name>
</gene>